<gene>
    <name evidence="3" type="ORF">CK510_29545</name>
</gene>
<evidence type="ECO:0000313" key="4">
    <source>
        <dbReference type="Proteomes" id="UP000218238"/>
    </source>
</evidence>
<proteinExistence type="predicted"/>
<feature type="repeat" description="TPR" evidence="1">
    <location>
        <begin position="310"/>
        <end position="343"/>
    </location>
</feature>
<name>A0A2A2TA53_9CYAN</name>
<dbReference type="Pfam" id="PF13432">
    <property type="entry name" value="TPR_16"/>
    <property type="match status" value="1"/>
</dbReference>
<dbReference type="PROSITE" id="PS50005">
    <property type="entry name" value="TPR"/>
    <property type="match status" value="3"/>
</dbReference>
<dbReference type="Proteomes" id="UP000218238">
    <property type="component" value="Unassembled WGS sequence"/>
</dbReference>
<dbReference type="PANTHER" id="PTHR43630">
    <property type="entry name" value="POLY-BETA-1,6-N-ACETYL-D-GLUCOSAMINE SYNTHASE"/>
    <property type="match status" value="1"/>
</dbReference>
<dbReference type="Pfam" id="PF13181">
    <property type="entry name" value="TPR_8"/>
    <property type="match status" value="2"/>
</dbReference>
<dbReference type="Pfam" id="PF00535">
    <property type="entry name" value="Glycos_transf_2"/>
    <property type="match status" value="1"/>
</dbReference>
<evidence type="ECO:0000259" key="2">
    <source>
        <dbReference type="Pfam" id="PF00535"/>
    </source>
</evidence>
<keyword evidence="4" id="KW-1185">Reference proteome</keyword>
<dbReference type="EMBL" id="NTFS01000652">
    <property type="protein sequence ID" value="PAX45842.1"/>
    <property type="molecule type" value="Genomic_DNA"/>
</dbReference>
<feature type="repeat" description="TPR" evidence="1">
    <location>
        <begin position="344"/>
        <end position="377"/>
    </location>
</feature>
<dbReference type="RefSeq" id="WP_095725006.1">
    <property type="nucleotide sequence ID" value="NZ_NTFS01000652.1"/>
</dbReference>
<reference evidence="3 4" key="1">
    <citation type="submission" date="2017-08" db="EMBL/GenBank/DDBJ databases">
        <title>Draft genome sequence of filamentous cyanobacterium Calothrix elsteri CCALA 953.</title>
        <authorList>
            <person name="Gagunashvili A.N."/>
            <person name="Elster J."/>
            <person name="Andresson O.S."/>
        </authorList>
    </citation>
    <scope>NUCLEOTIDE SEQUENCE [LARGE SCALE GENOMIC DNA]</scope>
    <source>
        <strain evidence="3 4">CCALA 953</strain>
    </source>
</reference>
<sequence>MKLSLCAIVKNEEARLAKCLNSAKSIVNEIVVLDTGSSDRTIEIAQNLGAKVYQFSWNNDFSTARNEALKYVIGDWVLVLDADETLTPKIKSQIRQVIEMPEYILVNLLRYEVGANQAPYSMVSRLFRNHPKIKFSRPYHAIVDDSISEILRKEPDWQIGHLEEVAILHEGYQQEVINKQDKFAKAKAAMEGFIATNPHDPYVCSKLGALYVESGKVAEGIELLQRGIASKQSNMDLMYELNYHLGIAYTRNQDIRKAVSYYQAAIKLVVMPILKLGAYNNLGNLLKALGDLRSAKSAYEMTIRIDPNFVTGHYNLGMTLKAMGLFMDAISAYQRAVQLNPHYADVYQNLGVVWLKIGNQKASLAAFNKAISLHEMNNPKEAIRLRQGLEEMGLL</sequence>
<keyword evidence="1" id="KW-0802">TPR repeat</keyword>
<dbReference type="SMART" id="SM00028">
    <property type="entry name" value="TPR"/>
    <property type="match status" value="5"/>
</dbReference>
<feature type="repeat" description="TPR" evidence="1">
    <location>
        <begin position="276"/>
        <end position="309"/>
    </location>
</feature>
<dbReference type="SUPFAM" id="SSF53448">
    <property type="entry name" value="Nucleotide-diphospho-sugar transferases"/>
    <property type="match status" value="1"/>
</dbReference>
<evidence type="ECO:0000256" key="1">
    <source>
        <dbReference type="PROSITE-ProRule" id="PRU00339"/>
    </source>
</evidence>
<dbReference type="InterPro" id="IPR019734">
    <property type="entry name" value="TPR_rpt"/>
</dbReference>
<comment type="caution">
    <text evidence="3">The sequence shown here is derived from an EMBL/GenBank/DDBJ whole genome shotgun (WGS) entry which is preliminary data.</text>
</comment>
<protein>
    <submittedName>
        <fullName evidence="3">Glycosyltransferase</fullName>
    </submittedName>
</protein>
<dbReference type="Pfam" id="PF00515">
    <property type="entry name" value="TPR_1"/>
    <property type="match status" value="1"/>
</dbReference>
<dbReference type="InterPro" id="IPR011990">
    <property type="entry name" value="TPR-like_helical_dom_sf"/>
</dbReference>
<dbReference type="PANTHER" id="PTHR43630:SF2">
    <property type="entry name" value="GLYCOSYLTRANSFERASE"/>
    <property type="match status" value="1"/>
</dbReference>
<evidence type="ECO:0000313" key="3">
    <source>
        <dbReference type="EMBL" id="PAX45842.1"/>
    </source>
</evidence>
<dbReference type="Gene3D" id="3.90.550.10">
    <property type="entry name" value="Spore Coat Polysaccharide Biosynthesis Protein SpsA, Chain A"/>
    <property type="match status" value="1"/>
</dbReference>
<dbReference type="AlphaFoldDB" id="A0A2A2TA53"/>
<accession>A0A2A2TA53</accession>
<dbReference type="GO" id="GO:0016740">
    <property type="term" value="F:transferase activity"/>
    <property type="evidence" value="ECO:0007669"/>
    <property type="project" value="UniProtKB-KW"/>
</dbReference>
<dbReference type="Gene3D" id="1.25.40.10">
    <property type="entry name" value="Tetratricopeptide repeat domain"/>
    <property type="match status" value="2"/>
</dbReference>
<dbReference type="InterPro" id="IPR029044">
    <property type="entry name" value="Nucleotide-diphossugar_trans"/>
</dbReference>
<dbReference type="OrthoDB" id="9815923at2"/>
<dbReference type="SUPFAM" id="SSF48452">
    <property type="entry name" value="TPR-like"/>
    <property type="match status" value="1"/>
</dbReference>
<organism evidence="3 4">
    <name type="scientific">Brunnivagina elsteri CCALA 953</name>
    <dbReference type="NCBI Taxonomy" id="987040"/>
    <lineage>
        <taxon>Bacteria</taxon>
        <taxon>Bacillati</taxon>
        <taxon>Cyanobacteriota</taxon>
        <taxon>Cyanophyceae</taxon>
        <taxon>Nostocales</taxon>
        <taxon>Calotrichaceae</taxon>
        <taxon>Brunnivagina</taxon>
    </lineage>
</organism>
<dbReference type="InterPro" id="IPR001173">
    <property type="entry name" value="Glyco_trans_2-like"/>
</dbReference>
<feature type="domain" description="Glycosyltransferase 2-like" evidence="2">
    <location>
        <begin position="4"/>
        <end position="159"/>
    </location>
</feature>
<dbReference type="CDD" id="cd02511">
    <property type="entry name" value="Beta4Glucosyltransferase"/>
    <property type="match status" value="1"/>
</dbReference>
<keyword evidence="3" id="KW-0808">Transferase</keyword>